<dbReference type="Gene3D" id="1.25.40.20">
    <property type="entry name" value="Ankyrin repeat-containing domain"/>
    <property type="match status" value="1"/>
</dbReference>
<feature type="chain" id="PRO_5004751700" evidence="3">
    <location>
        <begin position="22"/>
        <end position="602"/>
    </location>
</feature>
<evidence type="ECO:0000256" key="2">
    <source>
        <dbReference type="SAM" id="MobiDB-lite"/>
    </source>
</evidence>
<dbReference type="PROSITE" id="PS50297">
    <property type="entry name" value="ANK_REP_REGION"/>
    <property type="match status" value="1"/>
</dbReference>
<dbReference type="PROSITE" id="PS50088">
    <property type="entry name" value="ANK_REPEAT"/>
    <property type="match status" value="1"/>
</dbReference>
<feature type="region of interest" description="Disordered" evidence="2">
    <location>
        <begin position="231"/>
        <end position="277"/>
    </location>
</feature>
<dbReference type="VEuPathDB" id="GiardiaDB:DHA2_153724"/>
<dbReference type="Proteomes" id="UP000018320">
    <property type="component" value="Unassembled WGS sequence"/>
</dbReference>
<reference evidence="4 5" key="2">
    <citation type="journal article" date="2013" name="Genome Biol. Evol.">
        <title>Genome sequencing of Giardia lamblia genotypes A2 and B isolates (DH and GS) and comparative analysis with the genomes of genotypes A1 and E (WB and Pig).</title>
        <authorList>
            <person name="Adam R.D."/>
            <person name="Dahlstrom E.W."/>
            <person name="Martens C.A."/>
            <person name="Bruno D.P."/>
            <person name="Barbian K.D."/>
            <person name="Ricklefs S.M."/>
            <person name="Hernandez M.M."/>
            <person name="Narla N.P."/>
            <person name="Patel R.B."/>
            <person name="Porcella S.F."/>
            <person name="Nash T.E."/>
        </authorList>
    </citation>
    <scope>NUCLEOTIDE SEQUENCE [LARGE SCALE GENOMIC DNA]</scope>
    <source>
        <strain evidence="4 5">DH</strain>
    </source>
</reference>
<feature type="signal peptide" evidence="3">
    <location>
        <begin position="1"/>
        <end position="21"/>
    </location>
</feature>
<dbReference type="PANTHER" id="PTHR24120:SF4">
    <property type="entry name" value="GH07239P"/>
    <property type="match status" value="1"/>
</dbReference>
<keyword evidence="1" id="KW-0040">ANK repeat</keyword>
<feature type="compositionally biased region" description="Polar residues" evidence="2">
    <location>
        <begin position="254"/>
        <end position="269"/>
    </location>
</feature>
<sequence length="602" mass="65679">MASSSCKCLLIAITFFLSILATERPSSTTSFFLASRVSATARALFDDIFKMGNREWFGAIANGSYEEIEQLTSHMAGTRNHLGETALMIAVRLGDDHAVKILEPFESTLINAQNETALMIAVRYYNIAAARLLVSAEYCISKPDGTTALHLATQLGHIKLVELLEPYLRHTADKSGALALPETRPLHPSFQDLGGFDLLRLKGDDLIVSSTIFKQRGSNIHITDSFNHHLNSLTPSKQSHPISKKSASLPIESETASTEQSLHQPTPVTKQLAKSIPRPSPHVHIEMAVIEDTMTTACDISTVQSESLKEPDLDLVACTGVDDDVTLLSKTSSAKKTYIHAQLQASQVLSALETPYMVPSFVVLPTQFYHGSSLSTQAAQGIFPLLIINLFAKESTVNIFESIEEVQARIPLALECLVCALDTAYVTDLPSIFICATPNLVSVVVPCRGAPQLEKSISHLSTKGVFATALLPPLKERYMCLAKSFSPKHLPHAGHLCDTRYICVHKITREELCRLCRPSMTACKVYLLADSAISSGIHDNDVCAASEDALSGHFSSFLVQVSGATRAESLLVWLAFSGYDASLLSFYEFTEIDLSSEIFIET</sequence>
<proteinExistence type="predicted"/>
<dbReference type="VEuPathDB" id="GiardiaDB:GL50581_2029"/>
<evidence type="ECO:0000313" key="4">
    <source>
        <dbReference type="EMBL" id="ESU34965.1"/>
    </source>
</evidence>
<dbReference type="PANTHER" id="PTHR24120">
    <property type="entry name" value="GH07239P"/>
    <property type="match status" value="1"/>
</dbReference>
<dbReference type="Pfam" id="PF00023">
    <property type="entry name" value="Ank"/>
    <property type="match status" value="1"/>
</dbReference>
<protein>
    <submittedName>
        <fullName evidence="4">Uncharacterized protein</fullName>
    </submittedName>
</protein>
<name>V6TDR4_GIAIN</name>
<feature type="repeat" description="ANK" evidence="1">
    <location>
        <begin position="144"/>
        <end position="164"/>
    </location>
</feature>
<dbReference type="VEuPathDB" id="GiardiaDB:QR46_0124"/>
<accession>V6TDR4</accession>
<dbReference type="InterPro" id="IPR002110">
    <property type="entry name" value="Ankyrin_rpt"/>
</dbReference>
<dbReference type="VEuPathDB" id="GiardiaDB:GL50803_0013800"/>
<dbReference type="SMART" id="SM00248">
    <property type="entry name" value="ANK"/>
    <property type="match status" value="3"/>
</dbReference>
<dbReference type="InterPro" id="IPR036770">
    <property type="entry name" value="Ankyrin_rpt-contain_sf"/>
</dbReference>
<dbReference type="Pfam" id="PF12796">
    <property type="entry name" value="Ank_2"/>
    <property type="match status" value="1"/>
</dbReference>
<dbReference type="EMBL" id="AHGT01000112">
    <property type="protein sequence ID" value="ESU34965.1"/>
    <property type="molecule type" value="Genomic_DNA"/>
</dbReference>
<reference evidence="5" key="1">
    <citation type="submission" date="2012-02" db="EMBL/GenBank/DDBJ databases">
        <title>Genome sequencing of Giardia lamblia Genotypes A2 and B isolates (DH and GS) and comparative analysis with the genomes of Genotypes A1 and E (WB and Pig).</title>
        <authorList>
            <person name="Adam R."/>
            <person name="Dahlstrom E."/>
            <person name="Martens C."/>
            <person name="Bruno D."/>
            <person name="Barbian K."/>
            <person name="Porcella S.F."/>
            <person name="Nash T."/>
        </authorList>
    </citation>
    <scope>NUCLEOTIDE SEQUENCE</scope>
    <source>
        <strain evidence="5">DH</strain>
    </source>
</reference>
<evidence type="ECO:0000313" key="5">
    <source>
        <dbReference type="Proteomes" id="UP000018320"/>
    </source>
</evidence>
<gene>
    <name evidence="4" type="ORF">DHA2_153724</name>
</gene>
<comment type="caution">
    <text evidence="4">The sequence shown here is derived from an EMBL/GenBank/DDBJ whole genome shotgun (WGS) entry which is preliminary data.</text>
</comment>
<keyword evidence="3" id="KW-0732">Signal</keyword>
<organism evidence="4 5">
    <name type="scientific">Giardia intestinalis</name>
    <name type="common">Giardia lamblia</name>
    <dbReference type="NCBI Taxonomy" id="5741"/>
    <lineage>
        <taxon>Eukaryota</taxon>
        <taxon>Metamonada</taxon>
        <taxon>Diplomonadida</taxon>
        <taxon>Hexamitidae</taxon>
        <taxon>Giardiinae</taxon>
        <taxon>Giardia</taxon>
    </lineage>
</organism>
<evidence type="ECO:0000256" key="3">
    <source>
        <dbReference type="SAM" id="SignalP"/>
    </source>
</evidence>
<dbReference type="SUPFAM" id="SSF48403">
    <property type="entry name" value="Ankyrin repeat"/>
    <property type="match status" value="1"/>
</dbReference>
<feature type="compositionally biased region" description="Polar residues" evidence="2">
    <location>
        <begin position="231"/>
        <end position="241"/>
    </location>
</feature>
<evidence type="ECO:0000256" key="1">
    <source>
        <dbReference type="PROSITE-ProRule" id="PRU00023"/>
    </source>
</evidence>
<dbReference type="AlphaFoldDB" id="V6TDR4"/>